<sequence>MSNPPAGWYPDANGDSRYWDGNAWTEQTQPSGEAVDPAQPSQSAESSQPAQPAEPEQAQPEQGQQAWQGGAQQQSAYGQQQSWQRAQQQGAQQPWQGGQQQSWQGGPAGAQGQEPWQSGQGTPQKSKTPLIIGAIVAVLLLVIAGAVAAFLIAGGDDDDKSADDPESSQSSEPTDEPTDGPTSDDPTTSPIDPQTSPAPGGDAGPAVTAVTGYLDAVTRQDCPTMKSHVTGAAEAAIPDCDGFTPNPGYSAEYEITGSRMVGEKAEVDTTESFTIDGSTPKTGNCTYSVIQESGTWLVEGARCS</sequence>
<feature type="region of interest" description="Disordered" evidence="1">
    <location>
        <begin position="1"/>
        <end position="125"/>
    </location>
</feature>
<keyword evidence="2" id="KW-0812">Transmembrane</keyword>
<feature type="region of interest" description="Disordered" evidence="1">
    <location>
        <begin position="158"/>
        <end position="207"/>
    </location>
</feature>
<feature type="transmembrane region" description="Helical" evidence="2">
    <location>
        <begin position="130"/>
        <end position="153"/>
    </location>
</feature>
<dbReference type="RefSeq" id="WP_179502295.1">
    <property type="nucleotide sequence ID" value="NZ_JACCAA010000001.1"/>
</dbReference>
<keyword evidence="2" id="KW-0472">Membrane</keyword>
<reference evidence="4 5" key="1">
    <citation type="submission" date="2020-07" db="EMBL/GenBank/DDBJ databases">
        <title>Sequencing the genomes of 1000 actinobacteria strains.</title>
        <authorList>
            <person name="Klenk H.-P."/>
        </authorList>
    </citation>
    <scope>NUCLEOTIDE SEQUENCE [LARGE SCALE GENOMIC DNA]</scope>
    <source>
        <strain evidence="4 5">DSM 23819</strain>
    </source>
</reference>
<keyword evidence="5" id="KW-1185">Reference proteome</keyword>
<comment type="caution">
    <text evidence="4">The sequence shown here is derived from an EMBL/GenBank/DDBJ whole genome shotgun (WGS) entry which is preliminary data.</text>
</comment>
<organism evidence="4 5">
    <name type="scientific">Nocardioides daedukensis</name>
    <dbReference type="NCBI Taxonomy" id="634462"/>
    <lineage>
        <taxon>Bacteria</taxon>
        <taxon>Bacillati</taxon>
        <taxon>Actinomycetota</taxon>
        <taxon>Actinomycetes</taxon>
        <taxon>Propionibacteriales</taxon>
        <taxon>Nocardioidaceae</taxon>
        <taxon>Nocardioides</taxon>
    </lineage>
</organism>
<evidence type="ECO:0000313" key="5">
    <source>
        <dbReference type="Proteomes" id="UP000540656"/>
    </source>
</evidence>
<name>A0A7Y9S2D4_9ACTN</name>
<protein>
    <recommendedName>
        <fullName evidence="3">DUF2510 domain-containing protein</fullName>
    </recommendedName>
</protein>
<dbReference type="AlphaFoldDB" id="A0A7Y9S2D4"/>
<dbReference type="InterPro" id="IPR018929">
    <property type="entry name" value="DUF2510"/>
</dbReference>
<dbReference type="Proteomes" id="UP000540656">
    <property type="component" value="Unassembled WGS sequence"/>
</dbReference>
<feature type="compositionally biased region" description="Low complexity" evidence="1">
    <location>
        <begin position="179"/>
        <end position="197"/>
    </location>
</feature>
<proteinExistence type="predicted"/>
<feature type="compositionally biased region" description="Low complexity" evidence="1">
    <location>
        <begin position="37"/>
        <end position="117"/>
    </location>
</feature>
<evidence type="ECO:0000259" key="3">
    <source>
        <dbReference type="Pfam" id="PF10708"/>
    </source>
</evidence>
<evidence type="ECO:0000256" key="2">
    <source>
        <dbReference type="SAM" id="Phobius"/>
    </source>
</evidence>
<gene>
    <name evidence="4" type="ORF">BJ980_002145</name>
</gene>
<evidence type="ECO:0000256" key="1">
    <source>
        <dbReference type="SAM" id="MobiDB-lite"/>
    </source>
</evidence>
<feature type="domain" description="DUF2510" evidence="3">
    <location>
        <begin position="6"/>
        <end position="35"/>
    </location>
</feature>
<accession>A0A7Y9S2D4</accession>
<evidence type="ECO:0000313" key="4">
    <source>
        <dbReference type="EMBL" id="NYG59222.1"/>
    </source>
</evidence>
<dbReference type="EMBL" id="JACCAA010000001">
    <property type="protein sequence ID" value="NYG59222.1"/>
    <property type="molecule type" value="Genomic_DNA"/>
</dbReference>
<dbReference type="Pfam" id="PF10708">
    <property type="entry name" value="DUF2510"/>
    <property type="match status" value="1"/>
</dbReference>
<keyword evidence="2" id="KW-1133">Transmembrane helix</keyword>